<dbReference type="PANTHER" id="PTHR33938">
    <property type="entry name" value="FERULOYL ESTERASE B-RELATED"/>
    <property type="match status" value="1"/>
</dbReference>
<dbReference type="InterPro" id="IPR029058">
    <property type="entry name" value="AB_hydrolase_fold"/>
</dbReference>
<name>A0A9P9KV03_FUSRE</name>
<keyword evidence="3" id="KW-0479">Metal-binding</keyword>
<dbReference type="Pfam" id="PF07519">
    <property type="entry name" value="Tannase"/>
    <property type="match status" value="2"/>
</dbReference>
<evidence type="ECO:0000256" key="5">
    <source>
        <dbReference type="ARBA" id="ARBA00022801"/>
    </source>
</evidence>
<comment type="similarity">
    <text evidence="1 8">Belongs to the tannase family.</text>
</comment>
<evidence type="ECO:0000256" key="7">
    <source>
        <dbReference type="ARBA" id="ARBA00023157"/>
    </source>
</evidence>
<evidence type="ECO:0000256" key="2">
    <source>
        <dbReference type="ARBA" id="ARBA00022487"/>
    </source>
</evidence>
<dbReference type="GO" id="GO:0030600">
    <property type="term" value="F:feruloyl esterase activity"/>
    <property type="evidence" value="ECO:0007669"/>
    <property type="project" value="UniProtKB-ARBA"/>
</dbReference>
<dbReference type="OrthoDB" id="3039123at2759"/>
<evidence type="ECO:0000256" key="4">
    <source>
        <dbReference type="ARBA" id="ARBA00022729"/>
    </source>
</evidence>
<reference evidence="9" key="1">
    <citation type="journal article" date="2021" name="Nat. Commun.">
        <title>Genetic determinants of endophytism in the Arabidopsis root mycobiome.</title>
        <authorList>
            <person name="Mesny F."/>
            <person name="Miyauchi S."/>
            <person name="Thiergart T."/>
            <person name="Pickel B."/>
            <person name="Atanasova L."/>
            <person name="Karlsson M."/>
            <person name="Huettel B."/>
            <person name="Barry K.W."/>
            <person name="Haridas S."/>
            <person name="Chen C."/>
            <person name="Bauer D."/>
            <person name="Andreopoulos W."/>
            <person name="Pangilinan J."/>
            <person name="LaButti K."/>
            <person name="Riley R."/>
            <person name="Lipzen A."/>
            <person name="Clum A."/>
            <person name="Drula E."/>
            <person name="Henrissat B."/>
            <person name="Kohler A."/>
            <person name="Grigoriev I.V."/>
            <person name="Martin F.M."/>
            <person name="Hacquard S."/>
        </authorList>
    </citation>
    <scope>NUCLEOTIDE SEQUENCE</scope>
    <source>
        <strain evidence="9">MPI-CAGE-AT-0023</strain>
    </source>
</reference>
<dbReference type="InterPro" id="IPR011118">
    <property type="entry name" value="Tannase/feruloyl_esterase"/>
</dbReference>
<dbReference type="GeneID" id="70224669"/>
<proteinExistence type="inferred from homology"/>
<evidence type="ECO:0000256" key="8">
    <source>
        <dbReference type="RuleBase" id="RU361238"/>
    </source>
</evidence>
<organism evidence="9 10">
    <name type="scientific">Fusarium redolens</name>
    <dbReference type="NCBI Taxonomy" id="48865"/>
    <lineage>
        <taxon>Eukaryota</taxon>
        <taxon>Fungi</taxon>
        <taxon>Dikarya</taxon>
        <taxon>Ascomycota</taxon>
        <taxon>Pezizomycotina</taxon>
        <taxon>Sordariomycetes</taxon>
        <taxon>Hypocreomycetidae</taxon>
        <taxon>Hypocreales</taxon>
        <taxon>Nectriaceae</taxon>
        <taxon>Fusarium</taxon>
        <taxon>Fusarium redolens species complex</taxon>
    </lineage>
</organism>
<keyword evidence="6" id="KW-0106">Calcium</keyword>
<keyword evidence="2" id="KW-0719">Serine esterase</keyword>
<accession>A0A9P9KV03</accession>
<evidence type="ECO:0000313" key="9">
    <source>
        <dbReference type="EMBL" id="KAH7269039.1"/>
    </source>
</evidence>
<keyword evidence="10" id="KW-1185">Reference proteome</keyword>
<dbReference type="SUPFAM" id="SSF53474">
    <property type="entry name" value="alpha/beta-Hydrolases"/>
    <property type="match status" value="1"/>
</dbReference>
<dbReference type="GO" id="GO:0046872">
    <property type="term" value="F:metal ion binding"/>
    <property type="evidence" value="ECO:0007669"/>
    <property type="project" value="UniProtKB-KW"/>
</dbReference>
<keyword evidence="7" id="KW-1015">Disulfide bond</keyword>
<keyword evidence="4" id="KW-0732">Signal</keyword>
<dbReference type="AlphaFoldDB" id="A0A9P9KV03"/>
<comment type="caution">
    <text evidence="9">The sequence shown here is derived from an EMBL/GenBank/DDBJ whole genome shotgun (WGS) entry which is preliminary data.</text>
</comment>
<evidence type="ECO:0000313" key="10">
    <source>
        <dbReference type="Proteomes" id="UP000720189"/>
    </source>
</evidence>
<evidence type="ECO:0000256" key="3">
    <source>
        <dbReference type="ARBA" id="ARBA00022723"/>
    </source>
</evidence>
<protein>
    <recommendedName>
        <fullName evidence="8">Carboxylic ester hydrolase</fullName>
        <ecNumber evidence="8">3.1.1.-</ecNumber>
    </recommendedName>
</protein>
<keyword evidence="5 8" id="KW-0378">Hydrolase</keyword>
<dbReference type="RefSeq" id="XP_046055807.1">
    <property type="nucleotide sequence ID" value="XM_046194715.1"/>
</dbReference>
<gene>
    <name evidence="9" type="ORF">BKA55DRAFT_587880</name>
</gene>
<dbReference type="EC" id="3.1.1.-" evidence="8"/>
<evidence type="ECO:0000256" key="6">
    <source>
        <dbReference type="ARBA" id="ARBA00022837"/>
    </source>
</evidence>
<sequence length="474" mass="50522">MPREVAIGNRLHFSPSNLVANFSSNIPLGIYANHGAVDVVKVSYRNVTVSYTHPGRNDYVNVQAGLHQAGIMAMGAAVGEGYAAVSTDVGLGSHVNATDWALLSQGNVNQDLFLNLGSTSVNDASVVAKSIIKSFYGQPPSYSYFTGCSQGGRQGMLLAQPYPEAFDGIAASAPGIGWPQVFSGGLWGTFLMDKLGEFPPSCEIDAITDAALQACDGNDSVIMDVVGTVVDCTDLRGPRPVSSAAATIVQGVWDGAKYQDGRPIWFGVSKGGSLIGSVNDQALIPTSCSPNGTCTWGIYPLGEQWVTLFGMKKQNETTANLTHEQYDRLAQSLVQQYRSFLGTDDPDLSAFHKRGGKLIGYPWNSMAPTDSIIPINGTLHYYDAVAAQNPNVHDFYRVFVAPGINHCFGGNGAYPDTTFDALRKWVEDGIAVDTLPATSVGITPEIKRTLCPYSKKQFYSGAHNSTTAGGFICA</sequence>
<dbReference type="PANTHER" id="PTHR33938:SF8">
    <property type="entry name" value="CARBOXYLIC ESTER HYDROLASE"/>
    <property type="match status" value="1"/>
</dbReference>
<evidence type="ECO:0000256" key="1">
    <source>
        <dbReference type="ARBA" id="ARBA00006249"/>
    </source>
</evidence>
<dbReference type="Proteomes" id="UP000720189">
    <property type="component" value="Unassembled WGS sequence"/>
</dbReference>
<dbReference type="EMBL" id="JAGMUX010000001">
    <property type="protein sequence ID" value="KAH7269039.1"/>
    <property type="molecule type" value="Genomic_DNA"/>
</dbReference>